<evidence type="ECO:0000256" key="1">
    <source>
        <dbReference type="ARBA" id="ARBA00002190"/>
    </source>
</evidence>
<evidence type="ECO:0000313" key="8">
    <source>
        <dbReference type="Proteomes" id="UP000663859"/>
    </source>
</evidence>
<keyword evidence="6" id="KW-0814">Transposable element</keyword>
<evidence type="ECO:0000313" key="7">
    <source>
        <dbReference type="EMBL" id="CAF0705088.1"/>
    </source>
</evidence>
<proteinExistence type="inferred from homology"/>
<keyword evidence="5 6" id="KW-0233">DNA recombination</keyword>
<sequence>MRHSLEKTASSASCVCTLLDTGLRKSAPIAEAARKGLMVLCVQVGLAVLQATMENEVTGLVGPKGKHRAHRQACRHGYEPGWAVMAGCKVRLERPRVRRKGGGEIRLESYAWAQQEDSLNEAVLARLLHGVATRSYAATLEDVGEVESFGTSKSRVGARFIRQMDAKLREHLSRRLDDLTVVALAVDGARIDEWTIVVVLGVDTEGRKHVLGLREGAMENEAVSRSVLEDVVERGLRYEQGLLVVIDGVKTLRAAVRAAFDKHGVVQRCTVRKKRNVLDHLLESEKRWVGRKLTQAYREPDYAEAKAALERLAEQPEVQHPGAAVSLREGLEETLTLHRLGILGLLHTSPSSTNLVESALSFFEPKGHRVKRWRSGQQAERWVGMALLYAESHFRRLGGYRLIPMLQGAPCRDLGLEKTKPQPALAAG</sequence>
<gene>
    <name evidence="7" type="ORF">MPNT_80104</name>
</gene>
<dbReference type="GO" id="GO:0003677">
    <property type="term" value="F:DNA binding"/>
    <property type="evidence" value="ECO:0007669"/>
    <property type="project" value="UniProtKB-UniRule"/>
</dbReference>
<comment type="caution">
    <text evidence="7">The sequence shown here is derived from an EMBL/GenBank/DDBJ whole genome shotgun (WGS) entry which is preliminary data.</text>
</comment>
<dbReference type="AlphaFoldDB" id="A0A8J2BNJ5"/>
<dbReference type="NCBIfam" id="NF033543">
    <property type="entry name" value="transpos_IS256"/>
    <property type="match status" value="1"/>
</dbReference>
<accession>A0A8J2BNJ5</accession>
<name>A0A8J2BNJ5_9BACT</name>
<keyword evidence="8" id="KW-1185">Reference proteome</keyword>
<dbReference type="PANTHER" id="PTHR33217">
    <property type="entry name" value="TRANSPOSASE FOR INSERTION SEQUENCE ELEMENT IS1081"/>
    <property type="match status" value="1"/>
</dbReference>
<dbReference type="PANTHER" id="PTHR33217:SF7">
    <property type="entry name" value="TRANSPOSASE FOR INSERTION SEQUENCE ELEMENT IS1081"/>
    <property type="match status" value="1"/>
</dbReference>
<organism evidence="7 8">
    <name type="scientific">Candidatus Methylacidithermus pantelleriae</name>
    <dbReference type="NCBI Taxonomy" id="2744239"/>
    <lineage>
        <taxon>Bacteria</taxon>
        <taxon>Pseudomonadati</taxon>
        <taxon>Verrucomicrobiota</taxon>
        <taxon>Methylacidiphilae</taxon>
        <taxon>Methylacidiphilales</taxon>
        <taxon>Methylacidiphilaceae</taxon>
        <taxon>Candidatus Methylacidithermus</taxon>
    </lineage>
</organism>
<evidence type="ECO:0000256" key="2">
    <source>
        <dbReference type="ARBA" id="ARBA00010961"/>
    </source>
</evidence>
<reference evidence="7" key="1">
    <citation type="submission" date="2021-02" db="EMBL/GenBank/DDBJ databases">
        <authorList>
            <person name="Cremers G."/>
            <person name="Picone N."/>
        </authorList>
    </citation>
    <scope>NUCLEOTIDE SEQUENCE</scope>
    <source>
        <strain evidence="7">PQ17</strain>
    </source>
</reference>
<evidence type="ECO:0000256" key="3">
    <source>
        <dbReference type="ARBA" id="ARBA00022578"/>
    </source>
</evidence>
<evidence type="ECO:0000256" key="6">
    <source>
        <dbReference type="RuleBase" id="RU365089"/>
    </source>
</evidence>
<dbReference type="GO" id="GO:0006313">
    <property type="term" value="P:DNA transposition"/>
    <property type="evidence" value="ECO:0007669"/>
    <property type="project" value="UniProtKB-UniRule"/>
</dbReference>
<dbReference type="RefSeq" id="WP_268905654.1">
    <property type="nucleotide sequence ID" value="NZ_CAJNOB010000070.1"/>
</dbReference>
<evidence type="ECO:0000256" key="4">
    <source>
        <dbReference type="ARBA" id="ARBA00023125"/>
    </source>
</evidence>
<dbReference type="EMBL" id="CAJNOB010000070">
    <property type="protein sequence ID" value="CAF0705088.1"/>
    <property type="molecule type" value="Genomic_DNA"/>
</dbReference>
<keyword evidence="4 6" id="KW-0238">DNA-binding</keyword>
<protein>
    <recommendedName>
        <fullName evidence="6">Mutator family transposase</fullName>
    </recommendedName>
</protein>
<comment type="function">
    <text evidence="1 6">Required for the transposition of the insertion element.</text>
</comment>
<keyword evidence="3 6" id="KW-0815">Transposition</keyword>
<dbReference type="Proteomes" id="UP000663859">
    <property type="component" value="Unassembled WGS sequence"/>
</dbReference>
<dbReference type="InterPro" id="IPR001207">
    <property type="entry name" value="Transposase_mutator"/>
</dbReference>
<dbReference type="GO" id="GO:0004803">
    <property type="term" value="F:transposase activity"/>
    <property type="evidence" value="ECO:0007669"/>
    <property type="project" value="UniProtKB-UniRule"/>
</dbReference>
<comment type="similarity">
    <text evidence="2 6">Belongs to the transposase mutator family.</text>
</comment>
<evidence type="ECO:0000256" key="5">
    <source>
        <dbReference type="ARBA" id="ARBA00023172"/>
    </source>
</evidence>
<dbReference type="Pfam" id="PF00872">
    <property type="entry name" value="Transposase_mut"/>
    <property type="match status" value="1"/>
</dbReference>